<keyword evidence="2" id="KW-1185">Reference proteome</keyword>
<name>A0A1D1UY24_RAMVA</name>
<evidence type="ECO:0000313" key="1">
    <source>
        <dbReference type="EMBL" id="GAU94556.1"/>
    </source>
</evidence>
<sequence length="150" mass="17442">MLDAAGAPRRQSYTIACRLILTYGRCVSVVVSALNMLSALRPYWKSLRFQEVQPKDARPQLNSLRRSVDTCKDWCYLRRLAGLCWISRSASAASMIVYMPRAFLTPAPQSNQLSRRFWLLAYRQSMSPFCTWSRSSLWHRWSTRKSMLLL</sequence>
<proteinExistence type="predicted"/>
<dbReference type="Proteomes" id="UP000186922">
    <property type="component" value="Unassembled WGS sequence"/>
</dbReference>
<accession>A0A1D1UY24</accession>
<evidence type="ECO:0000313" key="2">
    <source>
        <dbReference type="Proteomes" id="UP000186922"/>
    </source>
</evidence>
<organism evidence="1 2">
    <name type="scientific">Ramazzottius varieornatus</name>
    <name type="common">Water bear</name>
    <name type="synonym">Tardigrade</name>
    <dbReference type="NCBI Taxonomy" id="947166"/>
    <lineage>
        <taxon>Eukaryota</taxon>
        <taxon>Metazoa</taxon>
        <taxon>Ecdysozoa</taxon>
        <taxon>Tardigrada</taxon>
        <taxon>Eutardigrada</taxon>
        <taxon>Parachela</taxon>
        <taxon>Hypsibioidea</taxon>
        <taxon>Ramazzottiidae</taxon>
        <taxon>Ramazzottius</taxon>
    </lineage>
</organism>
<comment type="caution">
    <text evidence="1">The sequence shown here is derived from an EMBL/GenBank/DDBJ whole genome shotgun (WGS) entry which is preliminary data.</text>
</comment>
<dbReference type="EMBL" id="BDGG01000002">
    <property type="protein sequence ID" value="GAU94556.1"/>
    <property type="molecule type" value="Genomic_DNA"/>
</dbReference>
<reference evidence="1 2" key="1">
    <citation type="journal article" date="2016" name="Nat. Commun.">
        <title>Extremotolerant tardigrade genome and improved radiotolerance of human cultured cells by tardigrade-unique protein.</title>
        <authorList>
            <person name="Hashimoto T."/>
            <person name="Horikawa D.D."/>
            <person name="Saito Y."/>
            <person name="Kuwahara H."/>
            <person name="Kozuka-Hata H."/>
            <person name="Shin-I T."/>
            <person name="Minakuchi Y."/>
            <person name="Ohishi K."/>
            <person name="Motoyama A."/>
            <person name="Aizu T."/>
            <person name="Enomoto A."/>
            <person name="Kondo K."/>
            <person name="Tanaka S."/>
            <person name="Hara Y."/>
            <person name="Koshikawa S."/>
            <person name="Sagara H."/>
            <person name="Miura T."/>
            <person name="Yokobori S."/>
            <person name="Miyagawa K."/>
            <person name="Suzuki Y."/>
            <person name="Kubo T."/>
            <person name="Oyama M."/>
            <person name="Kohara Y."/>
            <person name="Fujiyama A."/>
            <person name="Arakawa K."/>
            <person name="Katayama T."/>
            <person name="Toyoda A."/>
            <person name="Kunieda T."/>
        </authorList>
    </citation>
    <scope>NUCLEOTIDE SEQUENCE [LARGE SCALE GENOMIC DNA]</scope>
    <source>
        <strain evidence="1 2">YOKOZUNA-1</strain>
    </source>
</reference>
<gene>
    <name evidence="1" type="primary">RvY_06309</name>
    <name evidence="1" type="synonym">RvY_06309.1</name>
    <name evidence="1" type="ORF">RvY_06309-1</name>
</gene>
<dbReference type="AlphaFoldDB" id="A0A1D1UY24"/>
<protein>
    <submittedName>
        <fullName evidence="1">Uncharacterized protein</fullName>
    </submittedName>
</protein>